<dbReference type="GO" id="GO:0015074">
    <property type="term" value="P:DNA integration"/>
    <property type="evidence" value="ECO:0007669"/>
    <property type="project" value="UniProtKB-KW"/>
</dbReference>
<dbReference type="PANTHER" id="PTHR30349">
    <property type="entry name" value="PHAGE INTEGRASE-RELATED"/>
    <property type="match status" value="1"/>
</dbReference>
<feature type="domain" description="Core-binding (CB)" evidence="6">
    <location>
        <begin position="59"/>
        <end position="141"/>
    </location>
</feature>
<dbReference type="InterPro" id="IPR010998">
    <property type="entry name" value="Integrase_recombinase_N"/>
</dbReference>
<dbReference type="GO" id="GO:0003677">
    <property type="term" value="F:DNA binding"/>
    <property type="evidence" value="ECO:0007669"/>
    <property type="project" value="UniProtKB-UniRule"/>
</dbReference>
<keyword evidence="8" id="KW-1185">Reference proteome</keyword>
<evidence type="ECO:0000256" key="2">
    <source>
        <dbReference type="ARBA" id="ARBA00023125"/>
    </source>
</evidence>
<evidence type="ECO:0000259" key="6">
    <source>
        <dbReference type="PROSITE" id="PS51900"/>
    </source>
</evidence>
<dbReference type="InterPro" id="IPR002104">
    <property type="entry name" value="Integrase_catalytic"/>
</dbReference>
<proteinExistence type="predicted"/>
<dbReference type="CDD" id="cd00796">
    <property type="entry name" value="INT_Rci_Hp1_C"/>
    <property type="match status" value="1"/>
</dbReference>
<dbReference type="EMBL" id="CP116347">
    <property type="protein sequence ID" value="WCE14929.1"/>
    <property type="molecule type" value="Genomic_DNA"/>
</dbReference>
<dbReference type="Pfam" id="PF24624">
    <property type="entry name" value="Int_N"/>
    <property type="match status" value="1"/>
</dbReference>
<keyword evidence="1" id="KW-0229">DNA integration</keyword>
<dbReference type="SUPFAM" id="SSF56349">
    <property type="entry name" value="DNA breaking-rejoining enzymes"/>
    <property type="match status" value="1"/>
</dbReference>
<dbReference type="RefSeq" id="WP_047720138.1">
    <property type="nucleotide sequence ID" value="NZ_CP116347.1"/>
</dbReference>
<evidence type="ECO:0000259" key="5">
    <source>
        <dbReference type="PROSITE" id="PS51898"/>
    </source>
</evidence>
<dbReference type="InterPro" id="IPR013762">
    <property type="entry name" value="Integrase-like_cat_sf"/>
</dbReference>
<evidence type="ECO:0000313" key="8">
    <source>
        <dbReference type="Proteomes" id="UP001210538"/>
    </source>
</evidence>
<protein>
    <submittedName>
        <fullName evidence="7">Tyrosine-type recombinase/integrase</fullName>
    </submittedName>
</protein>
<accession>A0AAX3LFX2</accession>
<dbReference type="InterPro" id="IPR050090">
    <property type="entry name" value="Tyrosine_recombinase_XerCD"/>
</dbReference>
<dbReference type="Pfam" id="PF00589">
    <property type="entry name" value="Phage_integrase"/>
    <property type="match status" value="1"/>
</dbReference>
<evidence type="ECO:0000256" key="4">
    <source>
        <dbReference type="PROSITE-ProRule" id="PRU01248"/>
    </source>
</evidence>
<name>A0AAX3LFX2_9ENTR</name>
<dbReference type="GO" id="GO:0006310">
    <property type="term" value="P:DNA recombination"/>
    <property type="evidence" value="ECO:0007669"/>
    <property type="project" value="UniProtKB-KW"/>
</dbReference>
<feature type="domain" description="Tyr recombinase" evidence="5">
    <location>
        <begin position="163"/>
        <end position="319"/>
    </location>
</feature>
<dbReference type="PROSITE" id="PS51900">
    <property type="entry name" value="CB"/>
    <property type="match status" value="1"/>
</dbReference>
<dbReference type="Proteomes" id="UP001210538">
    <property type="component" value="Chromosome"/>
</dbReference>
<evidence type="ECO:0000256" key="3">
    <source>
        <dbReference type="ARBA" id="ARBA00023172"/>
    </source>
</evidence>
<sequence length="331" mass="37861">MSIKKLDDGRYEVDVRPQGADGKRIRRKFNTKGEAQSFERHVLVNYHNKEWLEKPADRRTLKELLDRWWIYHGRTHERGEIERGRLTTIVAKFAEMGVSRADQLTRKTITDYRVVMMNEGLKPASVNRHLAIMSGVFTKLIDAGEYHSNNPFREVKPLREAITEMAFLSQDEIPLLLSRLDGDELNATLVCLSTGGRWGEVSGLKAEHIINQMVTFMKTKNGKRRTIPVSHELIKRIKTKSSGKLFNASYYKVRNALKEVKPDLPDGQAVHVLRHTFATHFIMNGGNIITLQRILGHSNIQQTMTYAHFAPDFLQDAVTLNPVSGMSIMRP</sequence>
<dbReference type="Gene3D" id="1.10.150.130">
    <property type="match status" value="1"/>
</dbReference>
<keyword evidence="2 4" id="KW-0238">DNA-binding</keyword>
<keyword evidence="3" id="KW-0233">DNA recombination</keyword>
<evidence type="ECO:0000313" key="7">
    <source>
        <dbReference type="EMBL" id="WCE14929.1"/>
    </source>
</evidence>
<reference evidence="7 8" key="1">
    <citation type="submission" date="2023-01" db="EMBL/GenBank/DDBJ databases">
        <title>Genome sequence resource and annotation of Enterobacter ludwigii, an economically important pathogen of seedling wilt with strawberry.</title>
        <authorList>
            <person name="Xie Y."/>
        </authorList>
    </citation>
    <scope>NUCLEOTIDE SEQUENCE [LARGE SCALE GENOMIC DNA]</scope>
    <source>
        <strain evidence="7 8">CM-TZ4</strain>
    </source>
</reference>
<dbReference type="InterPro" id="IPR011010">
    <property type="entry name" value="DNA_brk_join_enz"/>
</dbReference>
<dbReference type="PROSITE" id="PS51898">
    <property type="entry name" value="TYR_RECOMBINASE"/>
    <property type="match status" value="1"/>
</dbReference>
<dbReference type="InterPro" id="IPR044068">
    <property type="entry name" value="CB"/>
</dbReference>
<dbReference type="AlphaFoldDB" id="A0AAX3LFX2"/>
<dbReference type="PANTHER" id="PTHR30349:SF93">
    <property type="entry name" value="FELS-2 PROPHAGE PROTEIN"/>
    <property type="match status" value="1"/>
</dbReference>
<dbReference type="Gene3D" id="1.10.443.10">
    <property type="entry name" value="Intergrase catalytic core"/>
    <property type="match status" value="1"/>
</dbReference>
<gene>
    <name evidence="7" type="ORF">PHA72_08700</name>
</gene>
<dbReference type="InterPro" id="IPR057084">
    <property type="entry name" value="Int_N"/>
</dbReference>
<organism evidence="7 8">
    <name type="scientific">Enterobacter ludwigii</name>
    <dbReference type="NCBI Taxonomy" id="299767"/>
    <lineage>
        <taxon>Bacteria</taxon>
        <taxon>Pseudomonadati</taxon>
        <taxon>Pseudomonadota</taxon>
        <taxon>Gammaproteobacteria</taxon>
        <taxon>Enterobacterales</taxon>
        <taxon>Enterobacteriaceae</taxon>
        <taxon>Enterobacter</taxon>
        <taxon>Enterobacter cloacae complex</taxon>
    </lineage>
</organism>
<evidence type="ECO:0000256" key="1">
    <source>
        <dbReference type="ARBA" id="ARBA00022908"/>
    </source>
</evidence>